<sequence>MFHTKASGRVPHGQGRGARRTLLGGVAVRRGALGVLAVLMLAVTVPATASAKPQPVQWAALGDSYTSGVFVGAPSPPLGSPDRDGCARTTGSYPYLVERGLAAHPPAGRAVRLTDVGCGNATINEITVERQTPIDPVQEPSGGWPGVAPQVDRAHVRASTGLVTIGVGVNTLPIADMEEACLLLGTGRPDRATPCRDAYENGGPPLDHESIHAKYDRITRQYGAMLRAVRQRAPHAKIVTVGYPTIFPADARGCDRHDPTELATRLVGGELVSMTHGDIAWLHGVITHVNAIIRSLTERYGDTYVDTATSSVGHDACRSRATKWVQGFCGQAAPYWPTEIALVHVTMVCSGGNRATIVHPDAAGQANIAAQVEAAVRAAVCPRRKSWGVAGGTGAGRCLRVGHP</sequence>
<keyword evidence="3" id="KW-1185">Reference proteome</keyword>
<dbReference type="SUPFAM" id="SSF52266">
    <property type="entry name" value="SGNH hydrolase"/>
    <property type="match status" value="1"/>
</dbReference>
<dbReference type="InterPro" id="IPR036514">
    <property type="entry name" value="SGNH_hydro_sf"/>
</dbReference>
<protein>
    <submittedName>
        <fullName evidence="2">SGNH/GDSL hydrolase family protein</fullName>
        <ecNumber evidence="2">3.1.-.-</ecNumber>
    </submittedName>
</protein>
<gene>
    <name evidence="2" type="ORF">RM764_25840</name>
</gene>
<evidence type="ECO:0000313" key="2">
    <source>
        <dbReference type="EMBL" id="MDT0466393.1"/>
    </source>
</evidence>
<evidence type="ECO:0000313" key="3">
    <source>
        <dbReference type="Proteomes" id="UP001183809"/>
    </source>
</evidence>
<dbReference type="Pfam" id="PF13472">
    <property type="entry name" value="Lipase_GDSL_2"/>
    <property type="match status" value="1"/>
</dbReference>
<dbReference type="InterPro" id="IPR037460">
    <property type="entry name" value="SEST-like"/>
</dbReference>
<dbReference type="EC" id="3.1.-.-" evidence="2"/>
<dbReference type="InterPro" id="IPR013830">
    <property type="entry name" value="SGNH_hydro"/>
</dbReference>
<dbReference type="GO" id="GO:0016787">
    <property type="term" value="F:hydrolase activity"/>
    <property type="evidence" value="ECO:0007669"/>
    <property type="project" value="UniProtKB-KW"/>
</dbReference>
<comment type="caution">
    <text evidence="2">The sequence shown here is derived from an EMBL/GenBank/DDBJ whole genome shotgun (WGS) entry which is preliminary data.</text>
</comment>
<dbReference type="EMBL" id="JAVREY010000036">
    <property type="protein sequence ID" value="MDT0466393.1"/>
    <property type="molecule type" value="Genomic_DNA"/>
</dbReference>
<keyword evidence="2" id="KW-0378">Hydrolase</keyword>
<dbReference type="Gene3D" id="3.40.50.1110">
    <property type="entry name" value="SGNH hydrolase"/>
    <property type="match status" value="1"/>
</dbReference>
<accession>A0ABU2TZN2</accession>
<dbReference type="CDD" id="cd01823">
    <property type="entry name" value="SEST_like"/>
    <property type="match status" value="1"/>
</dbReference>
<dbReference type="PANTHER" id="PTHR37981:SF1">
    <property type="entry name" value="SGNH HYDROLASE-TYPE ESTERASE DOMAIN-CONTAINING PROTEIN"/>
    <property type="match status" value="1"/>
</dbReference>
<evidence type="ECO:0000259" key="1">
    <source>
        <dbReference type="Pfam" id="PF13472"/>
    </source>
</evidence>
<reference evidence="3" key="1">
    <citation type="submission" date="2023-07" db="EMBL/GenBank/DDBJ databases">
        <title>30 novel species of actinomycetes from the DSMZ collection.</title>
        <authorList>
            <person name="Nouioui I."/>
        </authorList>
    </citation>
    <scope>NUCLEOTIDE SEQUENCE [LARGE SCALE GENOMIC DNA]</scope>
    <source>
        <strain evidence="3">DSM 41699</strain>
    </source>
</reference>
<dbReference type="Proteomes" id="UP001183809">
    <property type="component" value="Unassembled WGS sequence"/>
</dbReference>
<name>A0ABU2TZN2_9ACTN</name>
<proteinExistence type="predicted"/>
<organism evidence="2 3">
    <name type="scientific">Streptomyces gibsoniae</name>
    <dbReference type="NCBI Taxonomy" id="3075529"/>
    <lineage>
        <taxon>Bacteria</taxon>
        <taxon>Bacillati</taxon>
        <taxon>Actinomycetota</taxon>
        <taxon>Actinomycetes</taxon>
        <taxon>Kitasatosporales</taxon>
        <taxon>Streptomycetaceae</taxon>
        <taxon>Streptomyces</taxon>
    </lineage>
</organism>
<dbReference type="RefSeq" id="WP_311697855.1">
    <property type="nucleotide sequence ID" value="NZ_JAVREY010000036.1"/>
</dbReference>
<feature type="domain" description="SGNH hydrolase-type esterase" evidence="1">
    <location>
        <begin position="60"/>
        <end position="366"/>
    </location>
</feature>
<dbReference type="PANTHER" id="PTHR37981">
    <property type="entry name" value="LIPASE 2"/>
    <property type="match status" value="1"/>
</dbReference>